<evidence type="ECO:0000313" key="2">
    <source>
        <dbReference type="EMBL" id="KAA0187530.1"/>
    </source>
</evidence>
<protein>
    <recommendedName>
        <fullName evidence="4">Transmembrane protein</fullName>
    </recommendedName>
</protein>
<sequence length="252" mass="29166">MRLFHRFFCSVPGAVEIYRGGDRLRFYRFLGLFCLGHTLTWTGLTYYRGWYNLTERENVQLRFDGITTSVRKLFGFPTEAPKDDSLGDEAVSNSKTFPEGINESSFLATQLRKLRAFSEETRKYDEILFPVFTSLLAVATFAMGVYLPRRVVRRLTLIPGPGISSSDRSNSPSPHRMLEIETYGAFALRSDPVRFTVPLEKVRAPKNEPSNLQFSQFFIKNVPFRFIMEKQGAEFSNPYEYEITFYPHKKTK</sequence>
<evidence type="ECO:0000313" key="3">
    <source>
        <dbReference type="Proteomes" id="UP000728185"/>
    </source>
</evidence>
<comment type="caution">
    <text evidence="2">The sequence shown here is derived from an EMBL/GenBank/DDBJ whole genome shotgun (WGS) entry which is preliminary data.</text>
</comment>
<evidence type="ECO:0008006" key="4">
    <source>
        <dbReference type="Google" id="ProtNLM"/>
    </source>
</evidence>
<accession>A0A8E0RM68</accession>
<reference evidence="2" key="1">
    <citation type="submission" date="2019-05" db="EMBL/GenBank/DDBJ databases">
        <title>Annotation for the trematode Fasciolopsis buski.</title>
        <authorList>
            <person name="Choi Y.-J."/>
        </authorList>
    </citation>
    <scope>NUCLEOTIDE SEQUENCE</scope>
    <source>
        <strain evidence="2">HT</strain>
        <tissue evidence="2">Whole worm</tissue>
    </source>
</reference>
<name>A0A8E0RM68_9TREM</name>
<evidence type="ECO:0000256" key="1">
    <source>
        <dbReference type="SAM" id="Phobius"/>
    </source>
</evidence>
<keyword evidence="1" id="KW-1133">Transmembrane helix</keyword>
<keyword evidence="3" id="KW-1185">Reference proteome</keyword>
<gene>
    <name evidence="2" type="ORF">FBUS_04343</name>
</gene>
<keyword evidence="1" id="KW-0472">Membrane</keyword>
<feature type="transmembrane region" description="Helical" evidence="1">
    <location>
        <begin position="127"/>
        <end position="147"/>
    </location>
</feature>
<keyword evidence="1" id="KW-0812">Transmembrane</keyword>
<dbReference type="OrthoDB" id="6254155at2759"/>
<organism evidence="2 3">
    <name type="scientific">Fasciolopsis buskii</name>
    <dbReference type="NCBI Taxonomy" id="27845"/>
    <lineage>
        <taxon>Eukaryota</taxon>
        <taxon>Metazoa</taxon>
        <taxon>Spiralia</taxon>
        <taxon>Lophotrochozoa</taxon>
        <taxon>Platyhelminthes</taxon>
        <taxon>Trematoda</taxon>
        <taxon>Digenea</taxon>
        <taxon>Plagiorchiida</taxon>
        <taxon>Echinostomata</taxon>
        <taxon>Echinostomatoidea</taxon>
        <taxon>Fasciolidae</taxon>
        <taxon>Fasciolopsis</taxon>
    </lineage>
</organism>
<dbReference type="EMBL" id="LUCM01009059">
    <property type="protein sequence ID" value="KAA0187530.1"/>
    <property type="molecule type" value="Genomic_DNA"/>
</dbReference>
<dbReference type="AlphaFoldDB" id="A0A8E0RM68"/>
<feature type="transmembrane region" description="Helical" evidence="1">
    <location>
        <begin position="26"/>
        <end position="47"/>
    </location>
</feature>
<proteinExistence type="predicted"/>
<dbReference type="Proteomes" id="UP000728185">
    <property type="component" value="Unassembled WGS sequence"/>
</dbReference>